<organism evidence="1 2">
    <name type="scientific">Aspergillus violaceofuscus (strain CBS 115571)</name>
    <dbReference type="NCBI Taxonomy" id="1450538"/>
    <lineage>
        <taxon>Eukaryota</taxon>
        <taxon>Fungi</taxon>
        <taxon>Dikarya</taxon>
        <taxon>Ascomycota</taxon>
        <taxon>Pezizomycotina</taxon>
        <taxon>Eurotiomycetes</taxon>
        <taxon>Eurotiomycetidae</taxon>
        <taxon>Eurotiales</taxon>
        <taxon>Aspergillaceae</taxon>
        <taxon>Aspergillus</taxon>
    </lineage>
</organism>
<proteinExistence type="predicted"/>
<dbReference type="InterPro" id="IPR022190">
    <property type="entry name" value="DUF3716"/>
</dbReference>
<evidence type="ECO:0000313" key="2">
    <source>
        <dbReference type="Proteomes" id="UP000249829"/>
    </source>
</evidence>
<sequence length="250" mass="27896">MTRGKEITPQLRSRICELHSIGWGARKISRLHSELSLSGIKYTIRKEKDRVNCVTQPRPGRPKKLSEDQRALIRAMVEADPAVKSAYLLEAVGNAITKRSLQRLLNEKGMGLRGPILYENEIRNYLGARVRGVGERLLRMEGADVELCSGRITASNIGDRSIIEAILIQSRGVPPVWPCDCCRNNHFPRMFPTCLHVPHPLIVQGICGNCKASGRASKNCDAMSYFFEMEESQVHLVQTLKSLADDSDAS</sequence>
<dbReference type="Gene3D" id="1.10.10.10">
    <property type="entry name" value="Winged helix-like DNA-binding domain superfamily/Winged helix DNA-binding domain"/>
    <property type="match status" value="1"/>
</dbReference>
<dbReference type="EMBL" id="KZ825105">
    <property type="protein sequence ID" value="PYI23445.1"/>
    <property type="molecule type" value="Genomic_DNA"/>
</dbReference>
<name>A0A2V5HGF5_ASPV1</name>
<reference evidence="1 2" key="1">
    <citation type="submission" date="2018-02" db="EMBL/GenBank/DDBJ databases">
        <title>The genomes of Aspergillus section Nigri reveals drivers in fungal speciation.</title>
        <authorList>
            <consortium name="DOE Joint Genome Institute"/>
            <person name="Vesth T.C."/>
            <person name="Nybo J."/>
            <person name="Theobald S."/>
            <person name="Brandl J."/>
            <person name="Frisvad J.C."/>
            <person name="Nielsen K.F."/>
            <person name="Lyhne E.K."/>
            <person name="Kogle M.E."/>
            <person name="Kuo A."/>
            <person name="Riley R."/>
            <person name="Clum A."/>
            <person name="Nolan M."/>
            <person name="Lipzen A."/>
            <person name="Salamov A."/>
            <person name="Henrissat B."/>
            <person name="Wiebenga A."/>
            <person name="De vries R.P."/>
            <person name="Grigoriev I.V."/>
            <person name="Mortensen U.H."/>
            <person name="Andersen M.R."/>
            <person name="Baker S.E."/>
        </authorList>
    </citation>
    <scope>NUCLEOTIDE SEQUENCE [LARGE SCALE GENOMIC DNA]</scope>
    <source>
        <strain evidence="1 2">CBS 115571</strain>
    </source>
</reference>
<dbReference type="Pfam" id="PF12511">
    <property type="entry name" value="DUF3716"/>
    <property type="match status" value="1"/>
</dbReference>
<evidence type="ECO:0000313" key="1">
    <source>
        <dbReference type="EMBL" id="PYI23445.1"/>
    </source>
</evidence>
<dbReference type="AlphaFoldDB" id="A0A2V5HGF5"/>
<keyword evidence="2" id="KW-1185">Reference proteome</keyword>
<protein>
    <submittedName>
        <fullName evidence="1">Uncharacterized protein</fullName>
    </submittedName>
</protein>
<gene>
    <name evidence="1" type="ORF">BO99DRAFT_439749</name>
</gene>
<accession>A0A2V5HGF5</accession>
<dbReference type="Proteomes" id="UP000249829">
    <property type="component" value="Unassembled WGS sequence"/>
</dbReference>
<dbReference type="InterPro" id="IPR036388">
    <property type="entry name" value="WH-like_DNA-bd_sf"/>
</dbReference>